<dbReference type="EMBL" id="QNQT01000009">
    <property type="protein sequence ID" value="RDU35641.1"/>
    <property type="molecule type" value="Genomic_DNA"/>
</dbReference>
<dbReference type="Proteomes" id="UP000257144">
    <property type="component" value="Unassembled WGS sequence"/>
</dbReference>
<evidence type="ECO:0000256" key="6">
    <source>
        <dbReference type="RuleBase" id="RU363041"/>
    </source>
</evidence>
<feature type="transmembrane region" description="Helical" evidence="6">
    <location>
        <begin position="99"/>
        <end position="116"/>
    </location>
</feature>
<dbReference type="InterPro" id="IPR002781">
    <property type="entry name" value="TM_pro_TauE-like"/>
</dbReference>
<keyword evidence="8" id="KW-1185">Reference proteome</keyword>
<feature type="transmembrane region" description="Helical" evidence="6">
    <location>
        <begin position="233"/>
        <end position="251"/>
    </location>
</feature>
<reference evidence="7 8" key="1">
    <citation type="submission" date="2018-07" db="EMBL/GenBank/DDBJ databases">
        <title>Bacillus sp. YLB-04 draft genome sequence.</title>
        <authorList>
            <person name="Yu L."/>
            <person name="Tang X."/>
        </authorList>
    </citation>
    <scope>NUCLEOTIDE SEQUENCE [LARGE SCALE GENOMIC DNA]</scope>
    <source>
        <strain evidence="7 8">YLB-04</strain>
    </source>
</reference>
<keyword evidence="3 6" id="KW-0812">Transmembrane</keyword>
<dbReference type="OrthoDB" id="45564at2"/>
<evidence type="ECO:0000313" key="8">
    <source>
        <dbReference type="Proteomes" id="UP000257144"/>
    </source>
</evidence>
<sequence length="290" mass="30678">MRRLIVLALIGLAAQLVDGSLGMAYGVTSTSLLLMFGIAPAVASASVHMAEVVTTAASGVSHIRFGNVDKQVVYRLIIPGSIGAFIGACFLGSIPGHLIKPFISAFLLLLGVFVIYRFMFKSNPTKEPVQKKFGKKFFIPLGFIAGFFDATGGGGWGPIATPVLLTSNRMDPRKVIGSVDTSEFAIAVSSTIGFLLTLGWSTVNVQWVLALMIGGVIAAPIAAWLVKIIPTNLLGTLVGGIIILTNIRTLFGALHVSQSVAQYTYVGLVILWAAAVINVIYKIRKVTAEA</sequence>
<proteinExistence type="inferred from homology"/>
<dbReference type="RefSeq" id="WP_115453425.1">
    <property type="nucleotide sequence ID" value="NZ_QNQT01000009.1"/>
</dbReference>
<dbReference type="PANTHER" id="PTHR43701:SF12">
    <property type="entry name" value="MEMBRANE TRANSPORTER PROTEIN YTNM-RELATED"/>
    <property type="match status" value="1"/>
</dbReference>
<dbReference type="GO" id="GO:0005886">
    <property type="term" value="C:plasma membrane"/>
    <property type="evidence" value="ECO:0007669"/>
    <property type="project" value="UniProtKB-SubCell"/>
</dbReference>
<feature type="transmembrane region" description="Helical" evidence="6">
    <location>
        <begin position="263"/>
        <end position="281"/>
    </location>
</feature>
<comment type="subcellular location">
    <subcellularLocation>
        <location evidence="6">Cell membrane</location>
        <topology evidence="6">Multi-pass membrane protein</topology>
    </subcellularLocation>
    <subcellularLocation>
        <location evidence="1">Membrane</location>
        <topology evidence="1">Multi-pass membrane protein</topology>
    </subcellularLocation>
</comment>
<keyword evidence="5 6" id="KW-0472">Membrane</keyword>
<feature type="transmembrane region" description="Helical" evidence="6">
    <location>
        <begin position="34"/>
        <end position="60"/>
    </location>
</feature>
<feature type="transmembrane region" description="Helical" evidence="6">
    <location>
        <begin position="137"/>
        <end position="159"/>
    </location>
</feature>
<comment type="similarity">
    <text evidence="2 6">Belongs to the 4-toluene sulfonate uptake permease (TSUP) (TC 2.A.102) family.</text>
</comment>
<dbReference type="PANTHER" id="PTHR43701">
    <property type="entry name" value="MEMBRANE TRANSPORTER PROTEIN MJ0441-RELATED"/>
    <property type="match status" value="1"/>
</dbReference>
<gene>
    <name evidence="7" type="ORF">DRW41_18090</name>
</gene>
<dbReference type="AlphaFoldDB" id="A0A3D8GMY0"/>
<feature type="transmembrane region" description="Helical" evidence="6">
    <location>
        <begin position="72"/>
        <end position="93"/>
    </location>
</feature>
<comment type="caution">
    <text evidence="7">The sequence shown here is derived from an EMBL/GenBank/DDBJ whole genome shotgun (WGS) entry which is preliminary data.</text>
</comment>
<protein>
    <recommendedName>
        <fullName evidence="6">Probable membrane transporter protein</fullName>
    </recommendedName>
</protein>
<keyword evidence="6" id="KW-1003">Cell membrane</keyword>
<evidence type="ECO:0000256" key="2">
    <source>
        <dbReference type="ARBA" id="ARBA00009142"/>
    </source>
</evidence>
<feature type="transmembrane region" description="Helical" evidence="6">
    <location>
        <begin position="205"/>
        <end position="226"/>
    </location>
</feature>
<evidence type="ECO:0000313" key="7">
    <source>
        <dbReference type="EMBL" id="RDU35641.1"/>
    </source>
</evidence>
<evidence type="ECO:0000256" key="1">
    <source>
        <dbReference type="ARBA" id="ARBA00004141"/>
    </source>
</evidence>
<evidence type="ECO:0000256" key="5">
    <source>
        <dbReference type="ARBA" id="ARBA00023136"/>
    </source>
</evidence>
<evidence type="ECO:0000256" key="3">
    <source>
        <dbReference type="ARBA" id="ARBA00022692"/>
    </source>
</evidence>
<accession>A0A3D8GMY0</accession>
<dbReference type="InterPro" id="IPR051598">
    <property type="entry name" value="TSUP/Inactive_protease-like"/>
</dbReference>
<name>A0A3D8GMY0_9BACI</name>
<organism evidence="7 8">
    <name type="scientific">Neobacillus piezotolerans</name>
    <dbReference type="NCBI Taxonomy" id="2259171"/>
    <lineage>
        <taxon>Bacteria</taxon>
        <taxon>Bacillati</taxon>
        <taxon>Bacillota</taxon>
        <taxon>Bacilli</taxon>
        <taxon>Bacillales</taxon>
        <taxon>Bacillaceae</taxon>
        <taxon>Neobacillus</taxon>
    </lineage>
</organism>
<keyword evidence="4 6" id="KW-1133">Transmembrane helix</keyword>
<dbReference type="Pfam" id="PF01925">
    <property type="entry name" value="TauE"/>
    <property type="match status" value="1"/>
</dbReference>
<evidence type="ECO:0000256" key="4">
    <source>
        <dbReference type="ARBA" id="ARBA00022989"/>
    </source>
</evidence>